<protein>
    <submittedName>
        <fullName evidence="3">4-hydroxy-tetrahydrodipicolinate reductase</fullName>
    </submittedName>
</protein>
<dbReference type="InterPro" id="IPR045760">
    <property type="entry name" value="DAP_DH_C"/>
</dbReference>
<evidence type="ECO:0000313" key="4">
    <source>
        <dbReference type="Proteomes" id="UP000198625"/>
    </source>
</evidence>
<dbReference type="NCBIfam" id="NF040740">
    <property type="entry name" value="ornith_Ord"/>
    <property type="match status" value="1"/>
</dbReference>
<reference evidence="3 4" key="1">
    <citation type="submission" date="2016-10" db="EMBL/GenBank/DDBJ databases">
        <authorList>
            <person name="de Groot N.N."/>
        </authorList>
    </citation>
    <scope>NUCLEOTIDE SEQUENCE [LARGE SCALE GENOMIC DNA]</scope>
    <source>
        <strain evidence="3 4">DSM 21650</strain>
    </source>
</reference>
<dbReference type="AlphaFoldDB" id="A0A1H3JXH0"/>
<dbReference type="CDD" id="cd24146">
    <property type="entry name" value="nat-AmDH_N_like"/>
    <property type="match status" value="1"/>
</dbReference>
<name>A0A1H3JXH0_9FIRM</name>
<feature type="domain" description="Saccharopine dehydrogenase NADP binding" evidence="1">
    <location>
        <begin position="6"/>
        <end position="135"/>
    </location>
</feature>
<dbReference type="Pfam" id="PF19328">
    <property type="entry name" value="DAP_DH_C"/>
    <property type="match status" value="1"/>
</dbReference>
<dbReference type="Pfam" id="PF03435">
    <property type="entry name" value="Sacchrp_dh_NADP"/>
    <property type="match status" value="1"/>
</dbReference>
<keyword evidence="4" id="KW-1185">Reference proteome</keyword>
<dbReference type="OrthoDB" id="9767616at2"/>
<dbReference type="Gene3D" id="3.40.50.720">
    <property type="entry name" value="NAD(P)-binding Rossmann-like Domain"/>
    <property type="match status" value="1"/>
</dbReference>
<dbReference type="InterPro" id="IPR036291">
    <property type="entry name" value="NAD(P)-bd_dom_sf"/>
</dbReference>
<evidence type="ECO:0000259" key="1">
    <source>
        <dbReference type="Pfam" id="PF03435"/>
    </source>
</evidence>
<accession>A0A1H3JXH0</accession>
<dbReference type="Proteomes" id="UP000198625">
    <property type="component" value="Unassembled WGS sequence"/>
</dbReference>
<feature type="domain" description="2,4-diaminopentanoate dehydrogenase C-terminal" evidence="2">
    <location>
        <begin position="143"/>
        <end position="347"/>
    </location>
</feature>
<evidence type="ECO:0000259" key="2">
    <source>
        <dbReference type="Pfam" id="PF19328"/>
    </source>
</evidence>
<organism evidence="3 4">
    <name type="scientific">Proteiniborus ethanoligenes</name>
    <dbReference type="NCBI Taxonomy" id="415015"/>
    <lineage>
        <taxon>Bacteria</taxon>
        <taxon>Bacillati</taxon>
        <taxon>Bacillota</taxon>
        <taxon>Clostridia</taxon>
        <taxon>Eubacteriales</taxon>
        <taxon>Proteiniborus</taxon>
    </lineage>
</organism>
<gene>
    <name evidence="3" type="ORF">SAMN05660462_00056</name>
</gene>
<dbReference type="RefSeq" id="WP_091725619.1">
    <property type="nucleotide sequence ID" value="NZ_FNQE01000001.1"/>
</dbReference>
<dbReference type="InterPro" id="IPR005097">
    <property type="entry name" value="Sacchrp_dh_NADP-bd"/>
</dbReference>
<sequence length="348" mass="37831">MDNVRVVIWGFGAMGSGMARMLLKKKGVDIVGVCDMDPNKVGKSIFEVLGIDKENRPEVIIKENVEEVLTEKCCDICLCATDSFTKSAFPKLKYALEKKVNVISTAEEMSYPYAQSPELAKELHNIAKENDVTILGTGINPGLIMDLLVVCLTGCMIDVEHIEAKRVNSLSPFGPAVMEEQGVGLTVEVFEKGVADGTLAGHVGFPESIQMIAKAIGWEVEKIEQQMKPIITSVDRKSPFGFAKAGDVAGVNMTGQGYVNGEIKIDMIHPQQIEPEMEGTYTGDYITIKGTPEVNMSIKPEVEGGLGTIAMCVNMIPHVINADPGLKTMIDLPVPRAIMGDMRDLIKR</sequence>
<dbReference type="EMBL" id="FNQE01000001">
    <property type="protein sequence ID" value="SDY44660.1"/>
    <property type="molecule type" value="Genomic_DNA"/>
</dbReference>
<proteinExistence type="predicted"/>
<evidence type="ECO:0000313" key="3">
    <source>
        <dbReference type="EMBL" id="SDY44660.1"/>
    </source>
</evidence>
<dbReference type="STRING" id="415015.SAMN05660462_00056"/>
<dbReference type="SUPFAM" id="SSF51735">
    <property type="entry name" value="NAD(P)-binding Rossmann-fold domains"/>
    <property type="match status" value="1"/>
</dbReference>